<feature type="domain" description="OmpA-like" evidence="6">
    <location>
        <begin position="486"/>
        <end position="603"/>
    </location>
</feature>
<feature type="region of interest" description="Disordered" evidence="5">
    <location>
        <begin position="601"/>
        <end position="644"/>
    </location>
</feature>
<evidence type="ECO:0000256" key="2">
    <source>
        <dbReference type="ARBA" id="ARBA00023136"/>
    </source>
</evidence>
<evidence type="ECO:0000256" key="5">
    <source>
        <dbReference type="SAM" id="MobiDB-lite"/>
    </source>
</evidence>
<reference evidence="7 8" key="1">
    <citation type="submission" date="2019-12" db="EMBL/GenBank/DDBJ databases">
        <title>Complete Genome Sequence of a Quorum-Sensing Bacterium,Rhodobacteraceae bacterium C31, Isolated from a marine microalgae symbiotic bacteria.</title>
        <authorList>
            <person name="Zhang Y."/>
        </authorList>
    </citation>
    <scope>NUCLEOTIDE SEQUENCE [LARGE SCALE GENOMIC DNA]</scope>
    <source>
        <strain evidence="7 8">C31</strain>
    </source>
</reference>
<dbReference type="PANTHER" id="PTHR30329">
    <property type="entry name" value="STATOR ELEMENT OF FLAGELLAR MOTOR COMPLEX"/>
    <property type="match status" value="1"/>
</dbReference>
<dbReference type="InterPro" id="IPR006665">
    <property type="entry name" value="OmpA-like"/>
</dbReference>
<dbReference type="RefSeq" id="WP_023849869.1">
    <property type="nucleotide sequence ID" value="NZ_CP047166.1"/>
</dbReference>
<dbReference type="PRINTS" id="PR01021">
    <property type="entry name" value="OMPADOMAIN"/>
</dbReference>
<dbReference type="Proteomes" id="UP000596387">
    <property type="component" value="Chromosome"/>
</dbReference>
<dbReference type="Gene3D" id="3.30.1330.60">
    <property type="entry name" value="OmpA-like domain"/>
    <property type="match status" value="1"/>
</dbReference>
<sequence>MRLSTLFTIGGTFTAAGAISLVAAYFSAQMVESASVTSVLNELDSEGLTWAEVDTNGLQVFLIGTAPDEAARFQALSTAGRVVDASRVIDQMLVEEPEDLAPPYFSLEILRNDAGISVIGLVPTSTDREALMDSFHAAADGVEVSDLLESADFPAPDGWDDALRFATAALHDLPRSKISIDAERVEITAMTDSAAARSRIETALTRRKPEDLRLALDLSAPRPVISPFALRFLIDENGARFDACSADTEATRDRILRAATGAGLEDKATCTLGLGAPSRRWADATELAISKLAELGQGSVTFSNADIALVAAEGTDEATFDRVVGELQAALPEVFALHATLTKPPEAQDDGPIEFIATLSPEGRVQMRGRLSSDSARTTMDSFAKARFGSENVYTAARVAENMPQDWPVRTLAGLETLATLANGSVTVTPDGITVRGKTGNADADAEIAALLADKMGEDVAMDISVEYVERLDPTLGLPSPEECEAQIVQTIGARKISFEPGAATLDASAEEIMDELAELLKRCGDIPLEIGGHTDSQGRESMNQELSRDRAQAVLDALRTRLVPVKSYTVRGYGEETPIADNGTEAGREENRRIEFKLLKIVAEEGQEGDEPADGDAPDPESDEPAETGETDVPAEGPADEQR</sequence>
<dbReference type="PRINTS" id="PR01023">
    <property type="entry name" value="NAFLGMOTY"/>
</dbReference>
<dbReference type="InterPro" id="IPR036737">
    <property type="entry name" value="OmpA-like_sf"/>
</dbReference>
<dbReference type="InterPro" id="IPR006664">
    <property type="entry name" value="OMP_bac"/>
</dbReference>
<evidence type="ECO:0000256" key="4">
    <source>
        <dbReference type="PROSITE-ProRule" id="PRU00473"/>
    </source>
</evidence>
<keyword evidence="8" id="KW-1185">Reference proteome</keyword>
<dbReference type="InterPro" id="IPR050330">
    <property type="entry name" value="Bact_OuterMem_StrucFunc"/>
</dbReference>
<dbReference type="SUPFAM" id="SSF103088">
    <property type="entry name" value="OmpA-like"/>
    <property type="match status" value="1"/>
</dbReference>
<evidence type="ECO:0000256" key="3">
    <source>
        <dbReference type="ARBA" id="ARBA00023237"/>
    </source>
</evidence>
<dbReference type="PANTHER" id="PTHR30329:SF21">
    <property type="entry name" value="LIPOPROTEIN YIAD-RELATED"/>
    <property type="match status" value="1"/>
</dbReference>
<evidence type="ECO:0000313" key="7">
    <source>
        <dbReference type="EMBL" id="QRF65412.1"/>
    </source>
</evidence>
<dbReference type="EMBL" id="CP047166">
    <property type="protein sequence ID" value="QRF65412.1"/>
    <property type="molecule type" value="Genomic_DNA"/>
</dbReference>
<organism evidence="7 8">
    <name type="scientific">Ponticoccus alexandrii</name>
    <dbReference type="NCBI Taxonomy" id="1943633"/>
    <lineage>
        <taxon>Bacteria</taxon>
        <taxon>Pseudomonadati</taxon>
        <taxon>Pseudomonadota</taxon>
        <taxon>Alphaproteobacteria</taxon>
        <taxon>Rhodobacterales</taxon>
        <taxon>Roseobacteraceae</taxon>
        <taxon>Ponticoccus</taxon>
    </lineage>
</organism>
<dbReference type="CDD" id="cd07185">
    <property type="entry name" value="OmpA_C-like"/>
    <property type="match status" value="1"/>
</dbReference>
<accession>A0ABX7F7S6</accession>
<feature type="compositionally biased region" description="Acidic residues" evidence="5">
    <location>
        <begin position="606"/>
        <end position="631"/>
    </location>
</feature>
<keyword evidence="2 4" id="KW-0472">Membrane</keyword>
<dbReference type="Pfam" id="PF00691">
    <property type="entry name" value="OmpA"/>
    <property type="match status" value="1"/>
</dbReference>
<dbReference type="Gene3D" id="3.40.1520.20">
    <property type="match status" value="2"/>
</dbReference>
<protein>
    <submittedName>
        <fullName evidence="7">OmpA family protein</fullName>
    </submittedName>
</protein>
<evidence type="ECO:0000259" key="6">
    <source>
        <dbReference type="PROSITE" id="PS51123"/>
    </source>
</evidence>
<proteinExistence type="predicted"/>
<evidence type="ECO:0000256" key="1">
    <source>
        <dbReference type="ARBA" id="ARBA00004442"/>
    </source>
</evidence>
<evidence type="ECO:0000313" key="8">
    <source>
        <dbReference type="Proteomes" id="UP000596387"/>
    </source>
</evidence>
<dbReference type="PROSITE" id="PS51123">
    <property type="entry name" value="OMPA_2"/>
    <property type="match status" value="1"/>
</dbReference>
<comment type="subcellular location">
    <subcellularLocation>
        <location evidence="1">Cell outer membrane</location>
    </subcellularLocation>
</comment>
<name>A0ABX7F7S6_9RHOB</name>
<keyword evidence="3" id="KW-0998">Cell outer membrane</keyword>
<gene>
    <name evidence="7" type="ORF">GQA70_03220</name>
</gene>